<evidence type="ECO:0000256" key="3">
    <source>
        <dbReference type="ARBA" id="ARBA00022989"/>
    </source>
</evidence>
<keyword evidence="4" id="KW-0472">Membrane</keyword>
<evidence type="ECO:0000256" key="4">
    <source>
        <dbReference type="ARBA" id="ARBA00023136"/>
    </source>
</evidence>
<feature type="domain" description="Translocation and assembly module TamB C-terminal" evidence="6">
    <location>
        <begin position="991"/>
        <end position="1411"/>
    </location>
</feature>
<comment type="subcellular location">
    <subcellularLocation>
        <location evidence="1">Membrane</location>
        <topology evidence="1">Single-pass membrane protein</topology>
    </subcellularLocation>
</comment>
<keyword evidence="3" id="KW-1133">Transmembrane helix</keyword>
<evidence type="ECO:0000313" key="8">
    <source>
        <dbReference type="Proteomes" id="UP000825258"/>
    </source>
</evidence>
<proteinExistence type="predicted"/>
<dbReference type="PANTHER" id="PTHR36985">
    <property type="entry name" value="TRANSLOCATION AND ASSEMBLY MODULE SUBUNIT TAMB"/>
    <property type="match status" value="1"/>
</dbReference>
<accession>A0ABM7SEE3</accession>
<dbReference type="PANTHER" id="PTHR36985:SF1">
    <property type="entry name" value="TRANSLOCATION AND ASSEMBLY MODULE SUBUNIT TAMB"/>
    <property type="match status" value="1"/>
</dbReference>
<organism evidence="7 8">
    <name type="scientific">Flavobacterium okayamense</name>
    <dbReference type="NCBI Taxonomy" id="2830782"/>
    <lineage>
        <taxon>Bacteria</taxon>
        <taxon>Pseudomonadati</taxon>
        <taxon>Bacteroidota</taxon>
        <taxon>Flavobacteriia</taxon>
        <taxon>Flavobacteriales</taxon>
        <taxon>Flavobacteriaceae</taxon>
        <taxon>Flavobacterium</taxon>
    </lineage>
</organism>
<dbReference type="RefSeq" id="WP_221258261.1">
    <property type="nucleotide sequence ID" value="NZ_AP024749.1"/>
</dbReference>
<feature type="compositionally biased region" description="Basic and acidic residues" evidence="5">
    <location>
        <begin position="1453"/>
        <end position="1475"/>
    </location>
</feature>
<evidence type="ECO:0000259" key="6">
    <source>
        <dbReference type="Pfam" id="PF04357"/>
    </source>
</evidence>
<evidence type="ECO:0000256" key="2">
    <source>
        <dbReference type="ARBA" id="ARBA00022692"/>
    </source>
</evidence>
<dbReference type="InterPro" id="IPR007452">
    <property type="entry name" value="TamB_C"/>
</dbReference>
<sequence length="1475" mass="166494">MAIILSLPFVQTKLGRIATDNLNEEFGTDLTIDKIAISPFGTVKLGDVLIRDHHKDTLFYIQKLNTSILNLKALYKDGHPYLGDVTIHGLDAKLQEYKGEGETNLDKFVAAFDDGSPSSGKFRMKVTTFDVFDSRFRYIDENLNNPKLLDFTNLNGKLNDFFIKGPDVNTYIERLSFHDHRGLDVQKLTSNFTYTKKNILLENLDAVSKESHVKGRVELLYKREDFSDFNNKVNWDAQLENISISSNDLNYFYDEFGKDNVFYLNTNLKGTLNNFTTHNLKLLDKNQSEIIGNITFKNLFKKDESFYITGNFDRVTSTYNDLGSILPRILGENLPTSLEKLGTVNLSGDVELTDEYINSDIFVVSNLGIVDADLSIQDLGNIDNATYQGELDLKDFNVGVLLNDNNFGKVTAQVDVDGQGFTQKFLNTAVKGKVQKIFFNNYNYTNIEIDGTMKMPYFKGYLNSNDPNLRMDFKGLLDLSSKIKTYDFNSYIDYADLAVLNFNKNDSISIFKGNISMNAKGNSFDDLEGVLNLKNVSYQNNKKQYFFTDFNINSSFDENMVRTIFVNSPDIVTGTVVGKYKINQLSDIVENAVGSLYANYTPNELENGQFLDFNFTIHNKIIEIFVPNVSIAENTKIKGKINADLGKFELDFSSPNILAFNGKFDNVKIDIDNKNPLYNTYVVMDSLRFNRYKISDFNLINLTLNDTLFVRTEFNGGSKNQDQYSLNLYHTIDSTKKSIVGFKKSEVKLRDYLWFINEKESKDNKIVFTKDLKEFNFEKISLSHKDQKMSFFGALKDSTYKDLNLSFHDVDLEKIIPAVDSLHFNGKLNGFASLKQNKEIYKPQSNLTIDSLKINKYPIGNFALNIEGNDAFSKFKVNSSIEQDGNESFYLNGDVGFINNQTNLDLIAGLDEFQLAPFGPLLTDIVSNVRGEATGRATIKGSITSPEIDGRLYLDKSGLTIPYLNTDYDFEKDAIVDVTEHQFLFRNIKVTDSKYNTSGILNGNVRHEAFDNWEIDLEVKSNNILALDTKDDDDVYYYGTAFLNGNASIKGPTNALVVKVAGESEKGTSIKIPVSDAEEIGDNSFINFISYQEKYNKDRGIVTLDNKYKGIELDFDFDIDTDAEIEVILDRNSGHAMKGRGYGSMKMEINTLGKFLMYGDFIVEEGDYRFKYGGLIDKKFIVKRGGTIRWEGEPMNAILNLEAVYNTQANPGVLLESASFNRKVDTNVSILINGNLSNPEPDFNIDFPNVSSVMKSEIDYQLQNKDKRQTQALALLSTGSFMTPENAGNAAYGPLFERASSLFSDIFSDEDSKLQLGVDYSQGDRLNQISDRVGVTLATQINDKISINGKVGVPVGGVTESVLVGNVEIQMQLNDEGTLKAHVFNRENDINYIGNGIGYTQGLGITYTVDFDTFKELIQNVFAKQKKKKEENDNQSDQTPDSEFSPDYINFINERKVKKSSDAKEEEVQKVPEIE</sequence>
<dbReference type="EMBL" id="AP024749">
    <property type="protein sequence ID" value="BCY29169.1"/>
    <property type="molecule type" value="Genomic_DNA"/>
</dbReference>
<evidence type="ECO:0000313" key="7">
    <source>
        <dbReference type="EMBL" id="BCY29169.1"/>
    </source>
</evidence>
<dbReference type="Proteomes" id="UP000825258">
    <property type="component" value="Chromosome"/>
</dbReference>
<evidence type="ECO:0000256" key="5">
    <source>
        <dbReference type="SAM" id="MobiDB-lite"/>
    </source>
</evidence>
<name>A0ABM7SEE3_9FLAO</name>
<evidence type="ECO:0000256" key="1">
    <source>
        <dbReference type="ARBA" id="ARBA00004167"/>
    </source>
</evidence>
<keyword evidence="2" id="KW-0812">Transmembrane</keyword>
<gene>
    <name evidence="7" type="ORF">KK2020170_20370</name>
</gene>
<feature type="region of interest" description="Disordered" evidence="5">
    <location>
        <begin position="1425"/>
        <end position="1475"/>
    </location>
</feature>
<keyword evidence="8" id="KW-1185">Reference proteome</keyword>
<protein>
    <submittedName>
        <fullName evidence="7">DUF490 domain-containing protein</fullName>
    </submittedName>
</protein>
<reference evidence="7 8" key="1">
    <citation type="submission" date="2021-06" db="EMBL/GenBank/DDBJ databases">
        <title>Whole genome sequences of Flavobacterium sp. KK2020170 and assembly.</title>
        <authorList>
            <person name="Kitahara K."/>
            <person name="Miyoshi S."/>
            <person name="Uesaka K."/>
        </authorList>
    </citation>
    <scope>NUCLEOTIDE SEQUENCE [LARGE SCALE GENOMIC DNA]</scope>
    <source>
        <strain evidence="7 8">KK2020170</strain>
    </source>
</reference>
<dbReference type="Pfam" id="PF04357">
    <property type="entry name" value="TamB"/>
    <property type="match status" value="1"/>
</dbReference>